<dbReference type="InterPro" id="IPR038717">
    <property type="entry name" value="Tc1-like_DDE_dom"/>
</dbReference>
<evidence type="ECO:0000259" key="1">
    <source>
        <dbReference type="Pfam" id="PF13358"/>
    </source>
</evidence>
<sequence length="472" mass="55182">MIYFLDKNIPLLKIFQLKSKEIQELVRRLYNDGCGGNEIHKSLRGLISKRTIFYWLKSIKATGTIQLQGPPGCPMLVRSKARSLAKKLNVSRSTVRRIIKDDLGYKAFVKRVAPKLTEKQKIKRKSFGLWVRKNIRKSMTAQILFSDEKRFDLDGMYNRQNERIYAATRDEADEKGAVHRKTKFPTGVMVWLGVCYEGITRPVIIENGTIDTNQYIADILPVALKDGKQMLGNEFIFQQDGATPHTAKETQQWCKIHFFDFWSKDRWPPNSPDLNPLDYCVWNELCQHMNWSHVVDKQALINEIKQGVFGDPPLESLPPQFWDLISKYAYEESVQNVISIAGFWSDPFQLEKYINRSHFLPDINNERDVRNETYRKNILKLNAFVMTYSDIDETITPPQLGRFLGYASHSLHSETWNQSRQFTEDLIRMQTLYEQGKLHMFIGHTRHQDVQHAPDKEFFFQNILQFFNNTLS</sequence>
<dbReference type="SUPFAM" id="SSF53474">
    <property type="entry name" value="alpha/beta-Hydrolases"/>
    <property type="match status" value="1"/>
</dbReference>
<dbReference type="Proteomes" id="UP000663834">
    <property type="component" value="Unassembled WGS sequence"/>
</dbReference>
<accession>A0A814Z8A8</accession>
<organism evidence="2 3">
    <name type="scientific">Rotaria magnacalcarata</name>
    <dbReference type="NCBI Taxonomy" id="392030"/>
    <lineage>
        <taxon>Eukaryota</taxon>
        <taxon>Metazoa</taxon>
        <taxon>Spiralia</taxon>
        <taxon>Gnathifera</taxon>
        <taxon>Rotifera</taxon>
        <taxon>Eurotatoria</taxon>
        <taxon>Bdelloidea</taxon>
        <taxon>Philodinida</taxon>
        <taxon>Philodinidae</taxon>
        <taxon>Rotaria</taxon>
    </lineage>
</organism>
<dbReference type="InterPro" id="IPR029058">
    <property type="entry name" value="AB_hydrolase_fold"/>
</dbReference>
<evidence type="ECO:0000313" key="3">
    <source>
        <dbReference type="Proteomes" id="UP000663834"/>
    </source>
</evidence>
<dbReference type="InterPro" id="IPR036397">
    <property type="entry name" value="RNaseH_sf"/>
</dbReference>
<feature type="domain" description="Tc1-like transposase DDE" evidence="1">
    <location>
        <begin position="143"/>
        <end position="291"/>
    </location>
</feature>
<comment type="caution">
    <text evidence="2">The sequence shown here is derived from an EMBL/GenBank/DDBJ whole genome shotgun (WGS) entry which is preliminary data.</text>
</comment>
<dbReference type="Pfam" id="PF13358">
    <property type="entry name" value="DDE_3"/>
    <property type="match status" value="1"/>
</dbReference>
<proteinExistence type="predicted"/>
<dbReference type="Pfam" id="PF02089">
    <property type="entry name" value="Palm_thioest"/>
    <property type="match status" value="1"/>
</dbReference>
<dbReference type="Gene3D" id="3.30.420.10">
    <property type="entry name" value="Ribonuclease H-like superfamily/Ribonuclease H"/>
    <property type="match status" value="1"/>
</dbReference>
<dbReference type="OrthoDB" id="9971063at2759"/>
<dbReference type="EMBL" id="CAJNOW010000112">
    <property type="protein sequence ID" value="CAF1239454.1"/>
    <property type="molecule type" value="Genomic_DNA"/>
</dbReference>
<name>A0A814Z8A8_9BILA</name>
<gene>
    <name evidence="2" type="ORF">KQP761_LOCUS1719</name>
</gene>
<dbReference type="PANTHER" id="PTHR46068:SF1">
    <property type="entry name" value="TRANSPOSASE IS30-LIKE HTH DOMAIN-CONTAINING PROTEIN"/>
    <property type="match status" value="1"/>
</dbReference>
<reference evidence="2" key="1">
    <citation type="submission" date="2021-02" db="EMBL/GenBank/DDBJ databases">
        <authorList>
            <person name="Nowell W R."/>
        </authorList>
    </citation>
    <scope>NUCLEOTIDE SEQUENCE</scope>
</reference>
<protein>
    <recommendedName>
        <fullName evidence="1">Tc1-like transposase DDE domain-containing protein</fullName>
    </recommendedName>
</protein>
<dbReference type="PANTHER" id="PTHR46068">
    <property type="entry name" value="PROTEIN CBG27172"/>
    <property type="match status" value="1"/>
</dbReference>
<dbReference type="GO" id="GO:0003676">
    <property type="term" value="F:nucleic acid binding"/>
    <property type="evidence" value="ECO:0007669"/>
    <property type="project" value="InterPro"/>
</dbReference>
<evidence type="ECO:0000313" key="2">
    <source>
        <dbReference type="EMBL" id="CAF1239454.1"/>
    </source>
</evidence>
<dbReference type="AlphaFoldDB" id="A0A814Z8A8"/>